<name>A0AAD6C6P5_9EURO</name>
<dbReference type="AlphaFoldDB" id="A0AAD6C6P5"/>
<evidence type="ECO:0000256" key="1">
    <source>
        <dbReference type="SAM" id="MobiDB-lite"/>
    </source>
</evidence>
<comment type="caution">
    <text evidence="3">The sequence shown here is derived from an EMBL/GenBank/DDBJ whole genome shotgun (WGS) entry which is preliminary data.</text>
</comment>
<feature type="compositionally biased region" description="Polar residues" evidence="1">
    <location>
        <begin position="177"/>
        <end position="189"/>
    </location>
</feature>
<dbReference type="RefSeq" id="XP_056766586.1">
    <property type="nucleotide sequence ID" value="XM_056907968.1"/>
</dbReference>
<keyword evidence="2" id="KW-1133">Transmembrane helix</keyword>
<evidence type="ECO:0000313" key="4">
    <source>
        <dbReference type="Proteomes" id="UP001213681"/>
    </source>
</evidence>
<reference evidence="3" key="2">
    <citation type="journal article" date="2023" name="IMA Fungus">
        <title>Comparative genomic study of the Penicillium genus elucidates a diverse pangenome and 15 lateral gene transfer events.</title>
        <authorList>
            <person name="Petersen C."/>
            <person name="Sorensen T."/>
            <person name="Nielsen M.R."/>
            <person name="Sondergaard T.E."/>
            <person name="Sorensen J.L."/>
            <person name="Fitzpatrick D.A."/>
            <person name="Frisvad J.C."/>
            <person name="Nielsen K.L."/>
        </authorList>
    </citation>
    <scope>NUCLEOTIDE SEQUENCE</scope>
    <source>
        <strain evidence="3">IBT 16125</strain>
    </source>
</reference>
<feature type="transmembrane region" description="Helical" evidence="2">
    <location>
        <begin position="121"/>
        <end position="145"/>
    </location>
</feature>
<accession>A0AAD6C6P5</accession>
<organism evidence="3 4">
    <name type="scientific">Penicillium daleae</name>
    <dbReference type="NCBI Taxonomy" id="63821"/>
    <lineage>
        <taxon>Eukaryota</taxon>
        <taxon>Fungi</taxon>
        <taxon>Dikarya</taxon>
        <taxon>Ascomycota</taxon>
        <taxon>Pezizomycotina</taxon>
        <taxon>Eurotiomycetes</taxon>
        <taxon>Eurotiomycetidae</taxon>
        <taxon>Eurotiales</taxon>
        <taxon>Aspergillaceae</taxon>
        <taxon>Penicillium</taxon>
    </lineage>
</organism>
<evidence type="ECO:0000256" key="2">
    <source>
        <dbReference type="SAM" id="Phobius"/>
    </source>
</evidence>
<sequence length="189" mass="20741">MAYCCASGYNLWTSGYTLPGMSEACYRTFNDSTPTTIAPTAANFTTSGDLPLFTSGIIAHQPYTITWDISDTHTMTPSLPLLTHSMLVPTWKPGEKVPAGKYDRYGSDSIDAPDGVNLLPLFHFLVIGLPLIGVALLSCCIWCGFRARDKTWKKRMKQQEIELTAKFANAKPKEQETTQVAENGSQPGI</sequence>
<gene>
    <name evidence="3" type="ORF">N7458_004586</name>
</gene>
<protein>
    <submittedName>
        <fullName evidence="3">Uncharacterized protein</fullName>
    </submittedName>
</protein>
<dbReference type="GeneID" id="81598211"/>
<feature type="region of interest" description="Disordered" evidence="1">
    <location>
        <begin position="168"/>
        <end position="189"/>
    </location>
</feature>
<proteinExistence type="predicted"/>
<dbReference type="Proteomes" id="UP001213681">
    <property type="component" value="Unassembled WGS sequence"/>
</dbReference>
<keyword evidence="2" id="KW-0472">Membrane</keyword>
<reference evidence="3" key="1">
    <citation type="submission" date="2022-12" db="EMBL/GenBank/DDBJ databases">
        <authorList>
            <person name="Petersen C."/>
        </authorList>
    </citation>
    <scope>NUCLEOTIDE SEQUENCE</scope>
    <source>
        <strain evidence="3">IBT 16125</strain>
    </source>
</reference>
<dbReference type="EMBL" id="JAPVEA010000005">
    <property type="protein sequence ID" value="KAJ5453630.1"/>
    <property type="molecule type" value="Genomic_DNA"/>
</dbReference>
<evidence type="ECO:0000313" key="3">
    <source>
        <dbReference type="EMBL" id="KAJ5453630.1"/>
    </source>
</evidence>
<keyword evidence="2" id="KW-0812">Transmembrane</keyword>
<keyword evidence="4" id="KW-1185">Reference proteome</keyword>